<evidence type="ECO:0000259" key="3">
    <source>
        <dbReference type="Pfam" id="PF08719"/>
    </source>
</evidence>
<sequence>MYLKDKKLMPPPWLACPEIERYSIGWRMGYGEEYIYRFFSWLEELSSEERVEYQALFPEPAAWKGWWQDEDTGEVLKHGGFWIPLWRANGTPKYTLPWLQKESSGGIKHDFCLFWGHQPAENGELTQSCFSQWWPAEFWSIAHTYCCMEQFMMAAKAELFGDEEIRAQILDSRDPKQIKALGRKVRNFDQTLWDRAKYSIVLNGSWCKFSQNRALRDFLLSTGDSVLAEASPFDGVWGIHLSAASPEARDPLKWRGENLLGFALMEVRDELRRVTQYEALCDWSVVER</sequence>
<keyword evidence="5" id="KW-1185">Reference proteome</keyword>
<dbReference type="AlphaFoldDB" id="A0A3E3I5Q6"/>
<feature type="domain" description="NADAR" evidence="3">
    <location>
        <begin position="114"/>
        <end position="272"/>
    </location>
</feature>
<dbReference type="Proteomes" id="UP000260812">
    <property type="component" value="Unassembled WGS sequence"/>
</dbReference>
<comment type="caution">
    <text evidence="4">The sequence shown here is derived from an EMBL/GenBank/DDBJ whole genome shotgun (WGS) entry which is preliminary data.</text>
</comment>
<evidence type="ECO:0000313" key="4">
    <source>
        <dbReference type="EMBL" id="RGE60978.1"/>
    </source>
</evidence>
<protein>
    <submittedName>
        <fullName evidence="4">NADAR family protein</fullName>
    </submittedName>
</protein>
<accession>A0A3E3I5Q6</accession>
<gene>
    <name evidence="4" type="ORF">DXC51_10575</name>
</gene>
<evidence type="ECO:0000313" key="5">
    <source>
        <dbReference type="Proteomes" id="UP000260812"/>
    </source>
</evidence>
<proteinExistence type="predicted"/>
<comment type="catalytic activity">
    <reaction evidence="1">
        <text>5-amino-6-(5-phospho-D-ribosylamino)uracil + H2O = 5,6-diaminouracil + D-ribose 5-phosphate</text>
        <dbReference type="Rhea" id="RHEA:55020"/>
        <dbReference type="ChEBI" id="CHEBI:15377"/>
        <dbReference type="ChEBI" id="CHEBI:46252"/>
        <dbReference type="ChEBI" id="CHEBI:58453"/>
        <dbReference type="ChEBI" id="CHEBI:78346"/>
    </reaction>
</comment>
<evidence type="ECO:0000256" key="1">
    <source>
        <dbReference type="ARBA" id="ARBA00000022"/>
    </source>
</evidence>
<evidence type="ECO:0000256" key="2">
    <source>
        <dbReference type="ARBA" id="ARBA00000751"/>
    </source>
</evidence>
<dbReference type="Gene3D" id="1.10.357.40">
    <property type="entry name" value="YbiA-like"/>
    <property type="match status" value="1"/>
</dbReference>
<reference evidence="4" key="1">
    <citation type="submission" date="2018-08" db="EMBL/GenBank/DDBJ databases">
        <title>A genome reference for cultivated species of the human gut microbiota.</title>
        <authorList>
            <person name="Zou Y."/>
            <person name="Xue W."/>
            <person name="Luo G."/>
        </authorList>
    </citation>
    <scope>NUCLEOTIDE SEQUENCE [LARGE SCALE GENOMIC DNA]</scope>
    <source>
        <strain evidence="4">TF05-5AC</strain>
    </source>
</reference>
<dbReference type="NCBIfam" id="TIGR02464">
    <property type="entry name" value="ribofla_fusion"/>
    <property type="match status" value="1"/>
</dbReference>
<comment type="catalytic activity">
    <reaction evidence="2">
        <text>2,5-diamino-6-hydroxy-4-(5-phosphoribosylamino)-pyrimidine + H2O = 2,5,6-triamino-4-hydroxypyrimidine + D-ribose 5-phosphate</text>
        <dbReference type="Rhea" id="RHEA:23436"/>
        <dbReference type="ChEBI" id="CHEBI:15377"/>
        <dbReference type="ChEBI" id="CHEBI:58614"/>
        <dbReference type="ChEBI" id="CHEBI:78346"/>
        <dbReference type="ChEBI" id="CHEBI:137796"/>
    </reaction>
</comment>
<name>A0A3E3I5Q6_9FIRM</name>
<dbReference type="CDD" id="cd15457">
    <property type="entry name" value="NADAR"/>
    <property type="match status" value="1"/>
</dbReference>
<dbReference type="Pfam" id="PF08719">
    <property type="entry name" value="NADAR"/>
    <property type="match status" value="1"/>
</dbReference>
<organism evidence="4 5">
    <name type="scientific">Eisenbergiella massiliensis</name>
    <dbReference type="NCBI Taxonomy" id="1720294"/>
    <lineage>
        <taxon>Bacteria</taxon>
        <taxon>Bacillati</taxon>
        <taxon>Bacillota</taxon>
        <taxon>Clostridia</taxon>
        <taxon>Lachnospirales</taxon>
        <taxon>Lachnospiraceae</taxon>
        <taxon>Eisenbergiella</taxon>
    </lineage>
</organism>
<dbReference type="RefSeq" id="WP_117544487.1">
    <property type="nucleotide sequence ID" value="NZ_JBKUNB010000006.1"/>
</dbReference>
<dbReference type="InterPro" id="IPR012816">
    <property type="entry name" value="NADAR"/>
</dbReference>
<dbReference type="SUPFAM" id="SSF143990">
    <property type="entry name" value="YbiA-like"/>
    <property type="match status" value="1"/>
</dbReference>
<dbReference type="EMBL" id="QVLV01000006">
    <property type="protein sequence ID" value="RGE60978.1"/>
    <property type="molecule type" value="Genomic_DNA"/>
</dbReference>
<dbReference type="GeneID" id="97987307"/>
<dbReference type="InterPro" id="IPR037238">
    <property type="entry name" value="YbiA-like_sf"/>
</dbReference>